<evidence type="ECO:0000256" key="1">
    <source>
        <dbReference type="SAM" id="MobiDB-lite"/>
    </source>
</evidence>
<organism evidence="2 3">
    <name type="scientific">Lupinus albus</name>
    <name type="common">White lupine</name>
    <name type="synonym">Lupinus termis</name>
    <dbReference type="NCBI Taxonomy" id="3870"/>
    <lineage>
        <taxon>Eukaryota</taxon>
        <taxon>Viridiplantae</taxon>
        <taxon>Streptophyta</taxon>
        <taxon>Embryophyta</taxon>
        <taxon>Tracheophyta</taxon>
        <taxon>Spermatophyta</taxon>
        <taxon>Magnoliopsida</taxon>
        <taxon>eudicotyledons</taxon>
        <taxon>Gunneridae</taxon>
        <taxon>Pentapetalae</taxon>
        <taxon>rosids</taxon>
        <taxon>fabids</taxon>
        <taxon>Fabales</taxon>
        <taxon>Fabaceae</taxon>
        <taxon>Papilionoideae</taxon>
        <taxon>50 kb inversion clade</taxon>
        <taxon>genistoids sensu lato</taxon>
        <taxon>core genistoids</taxon>
        <taxon>Genisteae</taxon>
        <taxon>Lupinus</taxon>
    </lineage>
</organism>
<keyword evidence="3" id="KW-1185">Reference proteome</keyword>
<evidence type="ECO:0000313" key="3">
    <source>
        <dbReference type="Proteomes" id="UP000447434"/>
    </source>
</evidence>
<sequence>MPSVGMRRTTRVFGVVKGGDSACVLRSGRRLWPESGDIRTRRGNEGEEWLKKTEKHTSYPSNRGAVKPKQEKAMVDDANEDYVGGVTESVKQKRRRCLSKGNDDGRDRFFGMVYSRRRKRASGSSSELSADAVGKVGSDSSKLYGLRFSHPRKDRCKLAVVVKSSYRGSDLFSCLLFLVLRHVRRFEVTLKDLSAFLLSEPISGVYASQGIQFLQVIGYAEFLSCELPMV</sequence>
<dbReference type="Proteomes" id="UP000447434">
    <property type="component" value="Chromosome 2"/>
</dbReference>
<accession>A0A6A4R0Z4</accession>
<reference evidence="3" key="1">
    <citation type="journal article" date="2020" name="Nat. Commun.">
        <title>Genome sequence of the cluster root forming white lupin.</title>
        <authorList>
            <person name="Hufnagel B."/>
            <person name="Marques A."/>
            <person name="Soriano A."/>
            <person name="Marques L."/>
            <person name="Divol F."/>
            <person name="Doumas P."/>
            <person name="Sallet E."/>
            <person name="Mancinotti D."/>
            <person name="Carrere S."/>
            <person name="Marande W."/>
            <person name="Arribat S."/>
            <person name="Keller J."/>
            <person name="Huneau C."/>
            <person name="Blein T."/>
            <person name="Aime D."/>
            <person name="Laguerre M."/>
            <person name="Taylor J."/>
            <person name="Schubert V."/>
            <person name="Nelson M."/>
            <person name="Geu-Flores F."/>
            <person name="Crespi M."/>
            <person name="Gallardo-Guerrero K."/>
            <person name="Delaux P.-M."/>
            <person name="Salse J."/>
            <person name="Berges H."/>
            <person name="Guyot R."/>
            <person name="Gouzy J."/>
            <person name="Peret B."/>
        </authorList>
    </citation>
    <scope>NUCLEOTIDE SEQUENCE [LARGE SCALE GENOMIC DNA]</scope>
    <source>
        <strain evidence="3">cv. Amiga</strain>
    </source>
</reference>
<dbReference type="EMBL" id="WOCE01000002">
    <property type="protein sequence ID" value="KAE9619282.1"/>
    <property type="molecule type" value="Genomic_DNA"/>
</dbReference>
<name>A0A6A4R0Z4_LUPAL</name>
<gene>
    <name evidence="2" type="ORF">Lalb_Chr02g0151461</name>
</gene>
<proteinExistence type="predicted"/>
<protein>
    <submittedName>
        <fullName evidence="2">Putative enhancer of polycomb protein</fullName>
    </submittedName>
</protein>
<dbReference type="OrthoDB" id="435275at2759"/>
<dbReference type="AlphaFoldDB" id="A0A6A4R0Z4"/>
<comment type="caution">
    <text evidence="2">The sequence shown here is derived from an EMBL/GenBank/DDBJ whole genome shotgun (WGS) entry which is preliminary data.</text>
</comment>
<feature type="region of interest" description="Disordered" evidence="1">
    <location>
        <begin position="53"/>
        <end position="72"/>
    </location>
</feature>
<evidence type="ECO:0000313" key="2">
    <source>
        <dbReference type="EMBL" id="KAE9619282.1"/>
    </source>
</evidence>